<comment type="caution">
    <text evidence="1">The sequence shown here is derived from an EMBL/GenBank/DDBJ whole genome shotgun (WGS) entry which is preliminary data.</text>
</comment>
<gene>
    <name evidence="1" type="ORF">M9Y10_044945</name>
</gene>
<accession>A0ABR2JV05</accession>
<proteinExistence type="predicted"/>
<dbReference type="Proteomes" id="UP001470230">
    <property type="component" value="Unassembled WGS sequence"/>
</dbReference>
<organism evidence="1 2">
    <name type="scientific">Tritrichomonas musculus</name>
    <dbReference type="NCBI Taxonomy" id="1915356"/>
    <lineage>
        <taxon>Eukaryota</taxon>
        <taxon>Metamonada</taxon>
        <taxon>Parabasalia</taxon>
        <taxon>Tritrichomonadida</taxon>
        <taxon>Tritrichomonadidae</taxon>
        <taxon>Tritrichomonas</taxon>
    </lineage>
</organism>
<keyword evidence="2" id="KW-1185">Reference proteome</keyword>
<sequence>MWEYKPSDDQINNKNSISKTEIHELSSNPSKDESTIIELNQLILAFYESFNKNEISQMQDIIKGIESLLSTKNKKLFNFIISNTDLLRFISIQLNSPLPGQTLSCILNLTRIVLFTNNSAITQILYENKALDALNNYINCDLSESDLQTVLSCIGYATYDIFELNLKPIFNISSDQFIKIMDKYPDLNRYVSNLLSNSLFCMKDNDLIIKTILFYIQIIDLDICSIENIVHLLRCIIAESTKKKIAFIFYEKKLFDILTKIFVLPRFIDRIVSNINEDVFYWTIKLFIVFLNRDDDHDTFLKSISLINGNDYYNLITSSSTTTDTEGEVFHLLTLLLPTNYGQYILKALIDYSSFKSGTKNLFDYNSYFEIQPFKIKVWYLRFLSAVISKSDSFDVISHFYTQEFIDLIISFLDPENIDMSESVLLTVLAMLNRAIKENHLCIIVFLSSNEIPFNDYIDQFCDDTENENLKDLGAQVIQTFSEAETAYIQRGYTYK</sequence>
<evidence type="ECO:0000313" key="2">
    <source>
        <dbReference type="Proteomes" id="UP001470230"/>
    </source>
</evidence>
<dbReference type="EMBL" id="JAPFFF010000009">
    <property type="protein sequence ID" value="KAK8882303.1"/>
    <property type="molecule type" value="Genomic_DNA"/>
</dbReference>
<evidence type="ECO:0000313" key="1">
    <source>
        <dbReference type="EMBL" id="KAK8882303.1"/>
    </source>
</evidence>
<reference evidence="1 2" key="1">
    <citation type="submission" date="2024-04" db="EMBL/GenBank/DDBJ databases">
        <title>Tritrichomonas musculus Genome.</title>
        <authorList>
            <person name="Alves-Ferreira E."/>
            <person name="Grigg M."/>
            <person name="Lorenzi H."/>
            <person name="Galac M."/>
        </authorList>
    </citation>
    <scope>NUCLEOTIDE SEQUENCE [LARGE SCALE GENOMIC DNA]</scope>
    <source>
        <strain evidence="1 2">EAF2021</strain>
    </source>
</reference>
<protein>
    <submittedName>
        <fullName evidence="1">Uncharacterized protein</fullName>
    </submittedName>
</protein>
<name>A0ABR2JV05_9EUKA</name>